<sequence length="119" mass="13257">MTMTHHFAGSRSKNQRLLNPVFTTTYGTLDRAVQLQAKAQEKEELKYRGRAGNDGIGLVNPQPHKGLASKAIDFLETMIVKFMYNNSSLPLYYLSGNFAPVPYETPPTANLHVIGHLPI</sequence>
<dbReference type="Proteomes" id="UP001164250">
    <property type="component" value="Chromosome 6"/>
</dbReference>
<accession>A0ACC1B763</accession>
<dbReference type="EMBL" id="CM047902">
    <property type="protein sequence ID" value="KAJ0094769.1"/>
    <property type="molecule type" value="Genomic_DNA"/>
</dbReference>
<protein>
    <submittedName>
        <fullName evidence="1">Uncharacterized protein</fullName>
    </submittedName>
</protein>
<reference evidence="2" key="1">
    <citation type="journal article" date="2023" name="G3 (Bethesda)">
        <title>Genome assembly and association tests identify interacting loci associated with vigor, precocity, and sex in interspecific pistachio rootstocks.</title>
        <authorList>
            <person name="Palmer W."/>
            <person name="Jacygrad E."/>
            <person name="Sagayaradj S."/>
            <person name="Cavanaugh K."/>
            <person name="Han R."/>
            <person name="Bertier L."/>
            <person name="Beede B."/>
            <person name="Kafkas S."/>
            <person name="Golino D."/>
            <person name="Preece J."/>
            <person name="Michelmore R."/>
        </authorList>
    </citation>
    <scope>NUCLEOTIDE SEQUENCE [LARGE SCALE GENOMIC DNA]</scope>
</reference>
<comment type="caution">
    <text evidence="1">The sequence shown here is derived from an EMBL/GenBank/DDBJ whole genome shotgun (WGS) entry which is preliminary data.</text>
</comment>
<name>A0ACC1B763_9ROSI</name>
<proteinExistence type="predicted"/>
<organism evidence="1 2">
    <name type="scientific">Pistacia atlantica</name>
    <dbReference type="NCBI Taxonomy" id="434234"/>
    <lineage>
        <taxon>Eukaryota</taxon>
        <taxon>Viridiplantae</taxon>
        <taxon>Streptophyta</taxon>
        <taxon>Embryophyta</taxon>
        <taxon>Tracheophyta</taxon>
        <taxon>Spermatophyta</taxon>
        <taxon>Magnoliopsida</taxon>
        <taxon>eudicotyledons</taxon>
        <taxon>Gunneridae</taxon>
        <taxon>Pentapetalae</taxon>
        <taxon>rosids</taxon>
        <taxon>malvids</taxon>
        <taxon>Sapindales</taxon>
        <taxon>Anacardiaceae</taxon>
        <taxon>Pistacia</taxon>
    </lineage>
</organism>
<evidence type="ECO:0000313" key="1">
    <source>
        <dbReference type="EMBL" id="KAJ0094769.1"/>
    </source>
</evidence>
<gene>
    <name evidence="1" type="ORF">Patl1_17190</name>
</gene>
<evidence type="ECO:0000313" key="2">
    <source>
        <dbReference type="Proteomes" id="UP001164250"/>
    </source>
</evidence>
<keyword evidence="2" id="KW-1185">Reference proteome</keyword>